<dbReference type="SUPFAM" id="SSF51735">
    <property type="entry name" value="NAD(P)-binding Rossmann-fold domains"/>
    <property type="match status" value="1"/>
</dbReference>
<evidence type="ECO:0000313" key="5">
    <source>
        <dbReference type="Proteomes" id="UP001596435"/>
    </source>
</evidence>
<protein>
    <submittedName>
        <fullName evidence="4">SDR family NAD(P)-dependent oxidoreductase</fullName>
        <ecNumber evidence="4">1.1.1.-</ecNumber>
    </submittedName>
</protein>
<feature type="domain" description="Ketoreductase" evidence="3">
    <location>
        <begin position="8"/>
        <end position="179"/>
    </location>
</feature>
<dbReference type="EC" id="1.1.1.-" evidence="4"/>
<reference evidence="5" key="1">
    <citation type="journal article" date="2019" name="Int. J. Syst. Evol. Microbiol.">
        <title>The Global Catalogue of Microorganisms (GCM) 10K type strain sequencing project: providing services to taxonomists for standard genome sequencing and annotation.</title>
        <authorList>
            <consortium name="The Broad Institute Genomics Platform"/>
            <consortium name="The Broad Institute Genome Sequencing Center for Infectious Disease"/>
            <person name="Wu L."/>
            <person name="Ma J."/>
        </authorList>
    </citation>
    <scope>NUCLEOTIDE SEQUENCE [LARGE SCALE GENOMIC DNA]</scope>
    <source>
        <strain evidence="5">CGMCC 1.12859</strain>
    </source>
</reference>
<dbReference type="InterPro" id="IPR020904">
    <property type="entry name" value="Sc_DH/Rdtase_CS"/>
</dbReference>
<organism evidence="4 5">
    <name type="scientific">Kitasatospora paranensis</name>
    <dbReference type="NCBI Taxonomy" id="258053"/>
    <lineage>
        <taxon>Bacteria</taxon>
        <taxon>Bacillati</taxon>
        <taxon>Actinomycetota</taxon>
        <taxon>Actinomycetes</taxon>
        <taxon>Kitasatosporales</taxon>
        <taxon>Streptomycetaceae</taxon>
        <taxon>Kitasatospora</taxon>
    </lineage>
</organism>
<comment type="similarity">
    <text evidence="1">Belongs to the short-chain dehydrogenases/reductases (SDR) family.</text>
</comment>
<sequence length="253" mass="25384">MTARLDAKVVLVTGGSSGIGRAVAVRAAAEGAAVVLAARGEAAGERVAAEIRRAGGRAVFAAADVTLEGEAAGLVATAVREFGRLDGVFNNAGGTSPTGPLPAIDDARWQAELDQNLTSVFYGLKHQIPALLAAGGGSIVNNASLAGVVGVPGMAAYTAAKHAVVGLTRAAALENADRGVRVNALVTGNVDTPLYRRLLGAPPVGKLRTEAPNPARRVADPDEVAAFVVFLLGDDARFVTGAALAADGGFTAQ</sequence>
<accession>A0ABW2FVW7</accession>
<dbReference type="InterPro" id="IPR002347">
    <property type="entry name" value="SDR_fam"/>
</dbReference>
<keyword evidence="5" id="KW-1185">Reference proteome</keyword>
<dbReference type="Gene3D" id="3.40.50.720">
    <property type="entry name" value="NAD(P)-binding Rossmann-like Domain"/>
    <property type="match status" value="1"/>
</dbReference>
<dbReference type="SMART" id="SM00822">
    <property type="entry name" value="PKS_KR"/>
    <property type="match status" value="1"/>
</dbReference>
<dbReference type="Proteomes" id="UP001596435">
    <property type="component" value="Unassembled WGS sequence"/>
</dbReference>
<dbReference type="InterPro" id="IPR057326">
    <property type="entry name" value="KR_dom"/>
</dbReference>
<proteinExistence type="inferred from homology"/>
<dbReference type="PANTHER" id="PTHR24321:SF11">
    <property type="entry name" value="BLR0893 PROTEIN"/>
    <property type="match status" value="1"/>
</dbReference>
<dbReference type="Pfam" id="PF13561">
    <property type="entry name" value="adh_short_C2"/>
    <property type="match status" value="1"/>
</dbReference>
<evidence type="ECO:0000313" key="4">
    <source>
        <dbReference type="EMBL" id="MFC7179033.1"/>
    </source>
</evidence>
<dbReference type="PRINTS" id="PR00080">
    <property type="entry name" value="SDRFAMILY"/>
</dbReference>
<dbReference type="PRINTS" id="PR00081">
    <property type="entry name" value="GDHRDH"/>
</dbReference>
<comment type="caution">
    <text evidence="4">The sequence shown here is derived from an EMBL/GenBank/DDBJ whole genome shotgun (WGS) entry which is preliminary data.</text>
</comment>
<evidence type="ECO:0000256" key="1">
    <source>
        <dbReference type="ARBA" id="ARBA00006484"/>
    </source>
</evidence>
<dbReference type="EMBL" id="JBHTAJ010000008">
    <property type="protein sequence ID" value="MFC7179033.1"/>
    <property type="molecule type" value="Genomic_DNA"/>
</dbReference>
<name>A0ABW2FVW7_9ACTN</name>
<gene>
    <name evidence="4" type="ORF">ACFQMG_05580</name>
</gene>
<dbReference type="PANTHER" id="PTHR24321">
    <property type="entry name" value="DEHYDROGENASES, SHORT CHAIN"/>
    <property type="match status" value="1"/>
</dbReference>
<dbReference type="PROSITE" id="PS00061">
    <property type="entry name" value="ADH_SHORT"/>
    <property type="match status" value="1"/>
</dbReference>
<evidence type="ECO:0000256" key="2">
    <source>
        <dbReference type="ARBA" id="ARBA00023002"/>
    </source>
</evidence>
<dbReference type="RefSeq" id="WP_345704618.1">
    <property type="nucleotide sequence ID" value="NZ_BAABKV010000001.1"/>
</dbReference>
<keyword evidence="2 4" id="KW-0560">Oxidoreductase</keyword>
<evidence type="ECO:0000259" key="3">
    <source>
        <dbReference type="SMART" id="SM00822"/>
    </source>
</evidence>
<dbReference type="GO" id="GO:0016491">
    <property type="term" value="F:oxidoreductase activity"/>
    <property type="evidence" value="ECO:0007669"/>
    <property type="project" value="UniProtKB-KW"/>
</dbReference>
<dbReference type="InterPro" id="IPR036291">
    <property type="entry name" value="NAD(P)-bd_dom_sf"/>
</dbReference>